<dbReference type="AlphaFoldDB" id="A0A430B4E2"/>
<evidence type="ECO:0000313" key="2">
    <source>
        <dbReference type="Proteomes" id="UP000287605"/>
    </source>
</evidence>
<name>A0A430B4E2_9ENTE</name>
<reference evidence="1 2" key="1">
    <citation type="submission" date="2017-05" db="EMBL/GenBank/DDBJ databases">
        <title>Vagococcus spp. assemblies.</title>
        <authorList>
            <person name="Gulvik C.A."/>
        </authorList>
    </citation>
    <scope>NUCLEOTIDE SEQUENCE [LARGE SCALE GENOMIC DNA]</scope>
    <source>
        <strain evidence="1 2">CCUG 51432</strain>
    </source>
</reference>
<accession>A0A430B4E2</accession>
<gene>
    <name evidence="1" type="ORF">CBF29_01915</name>
</gene>
<organism evidence="1 2">
    <name type="scientific">Vagococcus elongatus</name>
    <dbReference type="NCBI Taxonomy" id="180344"/>
    <lineage>
        <taxon>Bacteria</taxon>
        <taxon>Bacillati</taxon>
        <taxon>Bacillota</taxon>
        <taxon>Bacilli</taxon>
        <taxon>Lactobacillales</taxon>
        <taxon>Enterococcaceae</taxon>
        <taxon>Vagococcus</taxon>
    </lineage>
</organism>
<comment type="caution">
    <text evidence="1">The sequence shown here is derived from an EMBL/GenBank/DDBJ whole genome shotgun (WGS) entry which is preliminary data.</text>
</comment>
<evidence type="ECO:0000313" key="1">
    <source>
        <dbReference type="EMBL" id="RSU15111.1"/>
    </source>
</evidence>
<protein>
    <submittedName>
        <fullName evidence="1">Uncharacterized protein</fullName>
    </submittedName>
</protein>
<dbReference type="RefSeq" id="WP_126806713.1">
    <property type="nucleotide sequence ID" value="NZ_NGKA01000002.1"/>
</dbReference>
<keyword evidence="2" id="KW-1185">Reference proteome</keyword>
<dbReference type="OrthoDB" id="2185462at2"/>
<dbReference type="EMBL" id="NGKA01000002">
    <property type="protein sequence ID" value="RSU15111.1"/>
    <property type="molecule type" value="Genomic_DNA"/>
</dbReference>
<proteinExistence type="predicted"/>
<sequence>MGKKYLNYVGNIVIDSEYHALGEPKDYIEVRVDVDLPFRLYCSSHAEDWEEVSEDERLELISQLKDKKIKYSKSDYRYYIIDFHLASLGAL</sequence>
<dbReference type="Proteomes" id="UP000287605">
    <property type="component" value="Unassembled WGS sequence"/>
</dbReference>